<organism evidence="1 2">
    <name type="scientific">Apiospora arundinis</name>
    <dbReference type="NCBI Taxonomy" id="335852"/>
    <lineage>
        <taxon>Eukaryota</taxon>
        <taxon>Fungi</taxon>
        <taxon>Dikarya</taxon>
        <taxon>Ascomycota</taxon>
        <taxon>Pezizomycotina</taxon>
        <taxon>Sordariomycetes</taxon>
        <taxon>Xylariomycetidae</taxon>
        <taxon>Amphisphaeriales</taxon>
        <taxon>Apiosporaceae</taxon>
        <taxon>Apiospora</taxon>
    </lineage>
</organism>
<accession>A0ABR2JGK3</accession>
<reference evidence="1 2" key="1">
    <citation type="journal article" date="2024" name="IMA Fungus">
        <title>Apiospora arundinis, a panoply of carbohydrate-active enzymes and secondary metabolites.</title>
        <authorList>
            <person name="Sorensen T."/>
            <person name="Petersen C."/>
            <person name="Muurmann A.T."/>
            <person name="Christiansen J.V."/>
            <person name="Brundto M.L."/>
            <person name="Overgaard C.K."/>
            <person name="Boysen A.T."/>
            <person name="Wollenberg R.D."/>
            <person name="Larsen T.O."/>
            <person name="Sorensen J.L."/>
            <person name="Nielsen K.L."/>
            <person name="Sondergaard T.E."/>
        </authorList>
    </citation>
    <scope>NUCLEOTIDE SEQUENCE [LARGE SCALE GENOMIC DNA]</scope>
    <source>
        <strain evidence="1 2">AAU 773</strain>
    </source>
</reference>
<dbReference type="EMBL" id="JAPCWZ010000002">
    <property type="protein sequence ID" value="KAK8876876.1"/>
    <property type="molecule type" value="Genomic_DNA"/>
</dbReference>
<name>A0ABR2JGK3_9PEZI</name>
<comment type="caution">
    <text evidence="1">The sequence shown here is derived from an EMBL/GenBank/DDBJ whole genome shotgun (WGS) entry which is preliminary data.</text>
</comment>
<proteinExistence type="predicted"/>
<evidence type="ECO:0000313" key="2">
    <source>
        <dbReference type="Proteomes" id="UP001390339"/>
    </source>
</evidence>
<protein>
    <submittedName>
        <fullName evidence="1">Uncharacterized protein</fullName>
    </submittedName>
</protein>
<evidence type="ECO:0000313" key="1">
    <source>
        <dbReference type="EMBL" id="KAK8876876.1"/>
    </source>
</evidence>
<gene>
    <name evidence="1" type="ORF">PGQ11_001822</name>
</gene>
<dbReference type="Proteomes" id="UP001390339">
    <property type="component" value="Unassembled WGS sequence"/>
</dbReference>
<sequence>MTVTNYDRWLKGAASWAQEDDWDMDEYFKWVKRLSDAKSQLDETYLAVDKGLLKAATDMAAAQKQEMKKTGAPQITESTVGKLVVRYIVAYHFFVRATYEEIPDNALVGRVQQEFAALEIGLLDIDVAHMLQCAADKVSLETAVKNKLAEFSKQFKASKPVVDECLKWYRSPQGNVLIIKRLLEIRKRQNQPKPPALAEEYAKMWAECNKEYGELYPTAPNEFSLDKKDWVLPAVVKSLDTRAKLDLFLARRAEPQLTGAARDNDEFGALERMMAPGGDVDALLAQAKEWEAKHCSWEATIGPAVKALRRLGRTSSGKDYKKLAQYAQTHAKPVSA</sequence>
<keyword evidence="2" id="KW-1185">Reference proteome</keyword>